<comment type="caution">
    <text evidence="1">The sequence shown here is derived from an EMBL/GenBank/DDBJ whole genome shotgun (WGS) entry which is preliminary data.</text>
</comment>
<organism evidence="1 2">
    <name type="scientific">Flavobacterium muglaense</name>
    <dbReference type="NCBI Taxonomy" id="2764716"/>
    <lineage>
        <taxon>Bacteria</taxon>
        <taxon>Pseudomonadati</taxon>
        <taxon>Bacteroidota</taxon>
        <taxon>Flavobacteriia</taxon>
        <taxon>Flavobacteriales</taxon>
        <taxon>Flavobacteriaceae</taxon>
        <taxon>Flavobacterium</taxon>
    </lineage>
</organism>
<proteinExistence type="predicted"/>
<keyword evidence="2" id="KW-1185">Reference proteome</keyword>
<dbReference type="Pfam" id="PF19765">
    <property type="entry name" value="DUF6252"/>
    <property type="match status" value="1"/>
</dbReference>
<reference evidence="1 2" key="1">
    <citation type="submission" date="2020-08" db="EMBL/GenBank/DDBJ databases">
        <title>Description of novel Flavobacterium F-392 isolate.</title>
        <authorList>
            <person name="Saticioglu I.B."/>
            <person name="Duman M."/>
            <person name="Altun S."/>
        </authorList>
    </citation>
    <scope>NUCLEOTIDE SEQUENCE [LARGE SCALE GENOMIC DNA]</scope>
    <source>
        <strain evidence="1 2">F-392</strain>
    </source>
</reference>
<dbReference type="Proteomes" id="UP000641454">
    <property type="component" value="Unassembled WGS sequence"/>
</dbReference>
<dbReference type="PROSITE" id="PS51257">
    <property type="entry name" value="PROKAR_LIPOPROTEIN"/>
    <property type="match status" value="1"/>
</dbReference>
<evidence type="ECO:0000313" key="2">
    <source>
        <dbReference type="Proteomes" id="UP000641454"/>
    </source>
</evidence>
<evidence type="ECO:0008006" key="3">
    <source>
        <dbReference type="Google" id="ProtNLM"/>
    </source>
</evidence>
<gene>
    <name evidence="1" type="ORF">H8R25_10525</name>
</gene>
<protein>
    <recommendedName>
        <fullName evidence="3">Lipoprotein</fullName>
    </recommendedName>
</protein>
<evidence type="ECO:0000313" key="1">
    <source>
        <dbReference type="EMBL" id="MBC5844871.1"/>
    </source>
</evidence>
<dbReference type="EMBL" id="JACRUL010000023">
    <property type="protein sequence ID" value="MBC5844871.1"/>
    <property type="molecule type" value="Genomic_DNA"/>
</dbReference>
<dbReference type="RefSeq" id="WP_187018762.1">
    <property type="nucleotide sequence ID" value="NZ_JACRUK010000023.1"/>
</dbReference>
<name>A0A923SFQ7_9FLAO</name>
<dbReference type="AlphaFoldDB" id="A0A923SFQ7"/>
<sequence>MKKYFLLLVVLFGLSSCEEDIKFNNPSFQGLKDNIFWRAVQTKATVQASGVLNIDAYTGNEVVHFVTGNALPNTYILGTGVVNKVSYVKTDLTGVLTYETGLDMGDGQIIVTEYDQVNKTISGNFKFNAKNTDANSLDDATLNFQQGIFYKIPVTAK</sequence>
<dbReference type="InterPro" id="IPR046219">
    <property type="entry name" value="DUF6252"/>
</dbReference>
<accession>A0A923SFQ7</accession>